<keyword evidence="1" id="KW-0808">Transferase</keyword>
<dbReference type="Proteomes" id="UP000306319">
    <property type="component" value="Unassembled WGS sequence"/>
</dbReference>
<sequence>MPRKTIILSLLVILFARISCYSSDSHLELRHLDAMPGSYNNLITALHKHSGGMLWFGTSSGLCRYDGYNVKQVNGGITDSTTILNDHILNIHEDCRGKLWLHSSDRYGVYDPVMDRLDIPDSESIVQKFGLEGFISNLTTDANGDIWLALSGKGLYRIRCVDDKVEKVKGIPSTFAEITDMVIKDGELTAVDKRGALLFMDIEGMKVVSTVAPDPIMNGNHLYEMYVDGDDRVWIYQMELLYVYDRRNGKWLNDRIPNHGKIGIMKKIFQDSSGRLWIARDHHGLERILTTDEGLHFVPADPPGMATRNNTITCFMEDSAGTIWMGTYKRGLLSHNESVRKFTLEEFPDVNCVTPASGNDMWVGTDSSGLWIWDTKTGARRRLSDPSFGESEPAITSLTPDGNSNLYIGSFSKGLRLYDGKNFRKITTSSALDDSYVWASEFDSDGRLWCGTLGGGLFMYDPSTGEVVSYKNGTTELLSNYVMSVVLSRDKRVYIGTSYGISVYDPKSGKLKRFRDLFPGIDTYRWKVSQIYEDSRGLLWVGTSNGLKVIDRVHGKVQEIKLNDDGKQRYVLGITQDNGGSMWVSEGAMLINIKVGYDEKTGNLNVVTHAYDNRDGLMECDFNQRSFGKLPDGEIVVGGLYGLNRFSPSEMKFNMIHPRVVFTDLYMGSRLVRPGEEVDGRVVMKNGLADGAEIEFSHNPKEFSIYFSTDDYALPEKTMYEYRLEGYNDEWTFCAPGVNHVTYTNLSPGKYRLLVRAVNGDGYESEEPGELFIRVYPPFWTTTCAIVIYILLGMVAIWGIVKIVSEMERRKFERDMHEEAMRKQEEINQLKFKFFTNVSHDLRTPLSLIVSPLEEMIKESTDERQTRRLTLMRSNAMRLLTLVNQLLDFRKNEVAGLQLNPTEGDVVAFSQNVCNSFVNLSERKNINLTFYSDRESICLMFDEDKLEKIFMNMLGNAFKFTPAGGRVDVSLEQVGEENPVLRIKIADTGVGIKDKDKEHIFERFYQVDDDGESHPHMGSGIGLSMVYEYVKLHDGTVRVTDNVDHGSVFIIDIPIRHIDRKSKGDVCREPKPVRQENVSVRPENVAEAADANSVEGSSGEGNAVDSRPLALVVDDNPDMTEMLKFELEDDFEVITASDGNEALKVIENVTPAIILTDLMMPGMDGIELCRRLKGNKATVAIPIIILTAKHDLGVKLEGLTLGADDYITKPFNFNVLKLRMKRLVELTAKGARRSLVDPEPEAIKITPLDEQFIEKAVKYVSDNIDSSELSVEELSEVLGMSRVRLYKKIKQITGKTPIEFIRVIRLKRAAQLLRESQLNVSEIAYRTGFNSPKMFSKYFKEEFGILPSVYQDKEGSETNYTV</sequence>
<organism evidence="1 2">
    <name type="scientific">Lepagella muris</name>
    <dbReference type="NCBI Taxonomy" id="3032870"/>
    <lineage>
        <taxon>Bacteria</taxon>
        <taxon>Pseudomonadati</taxon>
        <taxon>Bacteroidota</taxon>
        <taxon>Bacteroidia</taxon>
        <taxon>Bacteroidales</taxon>
        <taxon>Muribaculaceae</taxon>
        <taxon>Lepagella</taxon>
    </lineage>
</organism>
<protein>
    <submittedName>
        <fullName evidence="1">Hybrid sensor histidine kinase/response regulator</fullName>
    </submittedName>
</protein>
<proteinExistence type="predicted"/>
<keyword evidence="2" id="KW-1185">Reference proteome</keyword>
<name>A0AC61RFN9_9BACT</name>
<reference evidence="1" key="1">
    <citation type="submission" date="2019-04" db="EMBL/GenBank/DDBJ databases">
        <title>Microbes associate with the intestines of laboratory mice.</title>
        <authorList>
            <person name="Navarre W."/>
            <person name="Wong E."/>
            <person name="Huang K."/>
            <person name="Tropini C."/>
            <person name="Ng K."/>
            <person name="Yu B."/>
        </authorList>
    </citation>
    <scope>NUCLEOTIDE SEQUENCE</scope>
    <source>
        <strain evidence="1">NM04_E33</strain>
    </source>
</reference>
<accession>A0AC61RFN9</accession>
<evidence type="ECO:0000313" key="2">
    <source>
        <dbReference type="Proteomes" id="UP000306319"/>
    </source>
</evidence>
<comment type="caution">
    <text evidence="1">The sequence shown here is derived from an EMBL/GenBank/DDBJ whole genome shotgun (WGS) entry which is preliminary data.</text>
</comment>
<keyword evidence="1" id="KW-0418">Kinase</keyword>
<dbReference type="EMBL" id="SRYB01000018">
    <property type="protein sequence ID" value="TGY77976.1"/>
    <property type="molecule type" value="Genomic_DNA"/>
</dbReference>
<gene>
    <name evidence="1" type="ORF">E5331_12410</name>
</gene>
<evidence type="ECO:0000313" key="1">
    <source>
        <dbReference type="EMBL" id="TGY77976.1"/>
    </source>
</evidence>